<evidence type="ECO:0000256" key="9">
    <source>
        <dbReference type="SAM" id="Phobius"/>
    </source>
</evidence>
<feature type="transmembrane region" description="Helical" evidence="9">
    <location>
        <begin position="26"/>
        <end position="49"/>
    </location>
</feature>
<keyword evidence="5" id="KW-0598">Phosphotransferase system</keyword>
<comment type="subcellular location">
    <subcellularLocation>
        <location evidence="1">Cell membrane</location>
        <topology evidence="1">Multi-pass membrane protein</topology>
    </subcellularLocation>
</comment>
<evidence type="ECO:0000256" key="6">
    <source>
        <dbReference type="ARBA" id="ARBA00022692"/>
    </source>
</evidence>
<name>A0ABW2SSN8_9ACTO</name>
<dbReference type="PROSITE" id="PS51103">
    <property type="entry name" value="PTS_EIIC_TYPE_1"/>
    <property type="match status" value="1"/>
</dbReference>
<evidence type="ECO:0000313" key="11">
    <source>
        <dbReference type="EMBL" id="MFC7582318.1"/>
    </source>
</evidence>
<feature type="transmembrane region" description="Helical" evidence="9">
    <location>
        <begin position="179"/>
        <end position="197"/>
    </location>
</feature>
<dbReference type="EMBL" id="JBHTEF010000008">
    <property type="protein sequence ID" value="MFC7582318.1"/>
    <property type="molecule type" value="Genomic_DNA"/>
</dbReference>
<evidence type="ECO:0000256" key="8">
    <source>
        <dbReference type="ARBA" id="ARBA00023136"/>
    </source>
</evidence>
<proteinExistence type="predicted"/>
<keyword evidence="3" id="KW-1003">Cell membrane</keyword>
<keyword evidence="4" id="KW-0762">Sugar transport</keyword>
<dbReference type="InterPro" id="IPR050558">
    <property type="entry name" value="PTS_Sugar-Specific_Components"/>
</dbReference>
<dbReference type="InterPro" id="IPR003352">
    <property type="entry name" value="PTS_EIIC"/>
</dbReference>
<dbReference type="PANTHER" id="PTHR30175:SF1">
    <property type="entry name" value="PTS SYSTEM ARBUTIN-, CELLOBIOSE-, AND SALICIN-SPECIFIC EIIBC COMPONENT-RELATED"/>
    <property type="match status" value="1"/>
</dbReference>
<keyword evidence="2" id="KW-0813">Transport</keyword>
<feature type="transmembrane region" description="Helical" evidence="9">
    <location>
        <begin position="108"/>
        <end position="135"/>
    </location>
</feature>
<evidence type="ECO:0000313" key="12">
    <source>
        <dbReference type="Proteomes" id="UP001596527"/>
    </source>
</evidence>
<evidence type="ECO:0000259" key="10">
    <source>
        <dbReference type="PROSITE" id="PS51103"/>
    </source>
</evidence>
<dbReference type="InterPro" id="IPR013013">
    <property type="entry name" value="PTS_EIIC_1"/>
</dbReference>
<reference evidence="12" key="1">
    <citation type="journal article" date="2019" name="Int. J. Syst. Evol. Microbiol.">
        <title>The Global Catalogue of Microorganisms (GCM) 10K type strain sequencing project: providing services to taxonomists for standard genome sequencing and annotation.</title>
        <authorList>
            <consortium name="The Broad Institute Genomics Platform"/>
            <consortium name="The Broad Institute Genome Sequencing Center for Infectious Disease"/>
            <person name="Wu L."/>
            <person name="Ma J."/>
        </authorList>
    </citation>
    <scope>NUCLEOTIDE SEQUENCE [LARGE SCALE GENOMIC DNA]</scope>
    <source>
        <strain evidence="12">CCUG 56698</strain>
    </source>
</reference>
<dbReference type="Pfam" id="PF02378">
    <property type="entry name" value="PTS_EIIC"/>
    <property type="match status" value="1"/>
</dbReference>
<comment type="caution">
    <text evidence="11">The sequence shown here is derived from an EMBL/GenBank/DDBJ whole genome shotgun (WGS) entry which is preliminary data.</text>
</comment>
<evidence type="ECO:0000256" key="1">
    <source>
        <dbReference type="ARBA" id="ARBA00004651"/>
    </source>
</evidence>
<accession>A0ABW2SSN8</accession>
<keyword evidence="6 9" id="KW-0812">Transmembrane</keyword>
<evidence type="ECO:0000256" key="3">
    <source>
        <dbReference type="ARBA" id="ARBA00022475"/>
    </source>
</evidence>
<evidence type="ECO:0000256" key="2">
    <source>
        <dbReference type="ARBA" id="ARBA00022448"/>
    </source>
</evidence>
<feature type="transmembrane region" description="Helical" evidence="9">
    <location>
        <begin position="250"/>
        <end position="271"/>
    </location>
</feature>
<dbReference type="PANTHER" id="PTHR30175">
    <property type="entry name" value="PHOSPHOTRANSFERASE SYSTEM TRANSPORT PROTEIN"/>
    <property type="match status" value="1"/>
</dbReference>
<feature type="transmembrane region" description="Helical" evidence="9">
    <location>
        <begin position="70"/>
        <end position="96"/>
    </location>
</feature>
<protein>
    <submittedName>
        <fullName evidence="11">PTS transporter subunit EIIC</fullName>
    </submittedName>
</protein>
<keyword evidence="7 9" id="KW-1133">Transmembrane helix</keyword>
<feature type="transmembrane region" description="Helical" evidence="9">
    <location>
        <begin position="147"/>
        <end position="167"/>
    </location>
</feature>
<keyword evidence="12" id="KW-1185">Reference proteome</keyword>
<dbReference type="Proteomes" id="UP001596527">
    <property type="component" value="Unassembled WGS sequence"/>
</dbReference>
<feature type="transmembrane region" description="Helical" evidence="9">
    <location>
        <begin position="204"/>
        <end position="230"/>
    </location>
</feature>
<feature type="domain" description="PTS EIIC type-1" evidence="10">
    <location>
        <begin position="1"/>
        <end position="283"/>
    </location>
</feature>
<gene>
    <name evidence="11" type="ORF">ACFQWG_14115</name>
</gene>
<evidence type="ECO:0000256" key="4">
    <source>
        <dbReference type="ARBA" id="ARBA00022597"/>
    </source>
</evidence>
<evidence type="ECO:0000256" key="5">
    <source>
        <dbReference type="ARBA" id="ARBA00022683"/>
    </source>
</evidence>
<evidence type="ECO:0000256" key="7">
    <source>
        <dbReference type="ARBA" id="ARBA00022989"/>
    </source>
</evidence>
<keyword evidence="8 9" id="KW-0472">Membrane</keyword>
<sequence>MAVTLSCLLFYPSVVSIDKNLEFLSFFRIPAISYSSTVIPIILGIWFMSKIIKVINKLAPKQFKMIFIPFFSLLISTLVTLMLFGPIGYFIGQFLAQISSLLSDNVPILYGAIFGLMYYFIVMTGALYAFFPVMLANISALGYDTGIMPISFFSSILIGSSTFAWSINQTDKNLKQLGVSSAISAMFGVTAPALFGIMTKNKKLLYSIMALSGLINALLSFLSIKAYSFVVPSIFSLPIFIAPTGNNSNIIIAVIGLVLSLVLGFIISLIITKESKSKVQEDSILYASAKKKNPDIIINFE</sequence>
<organism evidence="11 12">
    <name type="scientific">Schaalia naturae</name>
    <dbReference type="NCBI Taxonomy" id="635203"/>
    <lineage>
        <taxon>Bacteria</taxon>
        <taxon>Bacillati</taxon>
        <taxon>Actinomycetota</taxon>
        <taxon>Actinomycetes</taxon>
        <taxon>Actinomycetales</taxon>
        <taxon>Actinomycetaceae</taxon>
        <taxon>Schaalia</taxon>
    </lineage>
</organism>
<dbReference type="RefSeq" id="WP_380976508.1">
    <property type="nucleotide sequence ID" value="NZ_JBHTEF010000008.1"/>
</dbReference>